<dbReference type="Proteomes" id="UP001217089">
    <property type="component" value="Unassembled WGS sequence"/>
</dbReference>
<comment type="caution">
    <text evidence="1">The sequence shown here is derived from an EMBL/GenBank/DDBJ whole genome shotgun (WGS) entry which is preliminary data.</text>
</comment>
<organism evidence="1 2">
    <name type="scientific">Tegillarca granosa</name>
    <name type="common">Malaysian cockle</name>
    <name type="synonym">Anadara granosa</name>
    <dbReference type="NCBI Taxonomy" id="220873"/>
    <lineage>
        <taxon>Eukaryota</taxon>
        <taxon>Metazoa</taxon>
        <taxon>Spiralia</taxon>
        <taxon>Lophotrochozoa</taxon>
        <taxon>Mollusca</taxon>
        <taxon>Bivalvia</taxon>
        <taxon>Autobranchia</taxon>
        <taxon>Pteriomorphia</taxon>
        <taxon>Arcoida</taxon>
        <taxon>Arcoidea</taxon>
        <taxon>Arcidae</taxon>
        <taxon>Tegillarca</taxon>
    </lineage>
</organism>
<name>A0ABQ9EAT9_TEGGR</name>
<evidence type="ECO:0000313" key="2">
    <source>
        <dbReference type="Proteomes" id="UP001217089"/>
    </source>
</evidence>
<gene>
    <name evidence="1" type="ORF">KUTeg_022104</name>
</gene>
<evidence type="ECO:0000313" key="1">
    <source>
        <dbReference type="EMBL" id="KAJ8300585.1"/>
    </source>
</evidence>
<proteinExistence type="predicted"/>
<protein>
    <submittedName>
        <fullName evidence="1">Uncharacterized protein</fullName>
    </submittedName>
</protein>
<dbReference type="EMBL" id="JARBDR010000919">
    <property type="protein sequence ID" value="KAJ8300585.1"/>
    <property type="molecule type" value="Genomic_DNA"/>
</dbReference>
<accession>A0ABQ9EAT9</accession>
<sequence>MKLNADNILRANFTNAKILKDYIKKKNQDDSFEQNDEIKLKDIISHFYMDLRKPDGKTYKSLSLKAVRNVLNRYLKYPPYNKVLIMLKIHCLLREH</sequence>
<keyword evidence="2" id="KW-1185">Reference proteome</keyword>
<reference evidence="1 2" key="1">
    <citation type="submission" date="2022-12" db="EMBL/GenBank/DDBJ databases">
        <title>Chromosome-level genome of Tegillarca granosa.</title>
        <authorList>
            <person name="Kim J."/>
        </authorList>
    </citation>
    <scope>NUCLEOTIDE SEQUENCE [LARGE SCALE GENOMIC DNA]</scope>
    <source>
        <strain evidence="1">Teg-2019</strain>
        <tissue evidence="1">Adductor muscle</tissue>
    </source>
</reference>